<sequence length="140" mass="16305">VINPNHCIEEWIDDRVDVILYERFFNYEISAATFMVRNTKFGRDFLMKWADRQFVQRKNYAASDNGALHFHVLDIVLPGAIQARQNCYDVWYNATSYETYMASVSCVKQALGATRLWPGQIRIYRKAHGWARDGFLTAGK</sequence>
<evidence type="ECO:0000313" key="2">
    <source>
        <dbReference type="Proteomes" id="UP000230423"/>
    </source>
</evidence>
<reference evidence="1 2" key="1">
    <citation type="submission" date="2015-09" db="EMBL/GenBank/DDBJ databases">
        <title>Draft genome of the parasitic nematode Teladorsagia circumcincta isolate WARC Sus (inbred).</title>
        <authorList>
            <person name="Mitreva M."/>
        </authorList>
    </citation>
    <scope>NUCLEOTIDE SEQUENCE [LARGE SCALE GENOMIC DNA]</scope>
    <source>
        <strain evidence="1 2">S</strain>
    </source>
</reference>
<proteinExistence type="predicted"/>
<dbReference type="InterPro" id="IPR004988">
    <property type="entry name" value="DUF273"/>
</dbReference>
<dbReference type="InterPro" id="IPR029044">
    <property type="entry name" value="Nucleotide-diphossugar_trans"/>
</dbReference>
<organism evidence="1 2">
    <name type="scientific">Teladorsagia circumcincta</name>
    <name type="common">Brown stomach worm</name>
    <name type="synonym">Ostertagia circumcincta</name>
    <dbReference type="NCBI Taxonomy" id="45464"/>
    <lineage>
        <taxon>Eukaryota</taxon>
        <taxon>Metazoa</taxon>
        <taxon>Ecdysozoa</taxon>
        <taxon>Nematoda</taxon>
        <taxon>Chromadorea</taxon>
        <taxon>Rhabditida</taxon>
        <taxon>Rhabditina</taxon>
        <taxon>Rhabditomorpha</taxon>
        <taxon>Strongyloidea</taxon>
        <taxon>Trichostrongylidae</taxon>
        <taxon>Teladorsagia</taxon>
    </lineage>
</organism>
<dbReference type="Gene3D" id="3.90.550.10">
    <property type="entry name" value="Spore Coat Polysaccharide Biosynthesis Protein SpsA, Chain A"/>
    <property type="match status" value="1"/>
</dbReference>
<feature type="non-terminal residue" evidence="1">
    <location>
        <position position="1"/>
    </location>
</feature>
<dbReference type="EMBL" id="KZ348792">
    <property type="protein sequence ID" value="PIO65718.1"/>
    <property type="molecule type" value="Genomic_DNA"/>
</dbReference>
<dbReference type="Pfam" id="PF03314">
    <property type="entry name" value="DUF273"/>
    <property type="match status" value="1"/>
</dbReference>
<dbReference type="Proteomes" id="UP000230423">
    <property type="component" value="Unassembled WGS sequence"/>
</dbReference>
<evidence type="ECO:0000313" key="1">
    <source>
        <dbReference type="EMBL" id="PIO65718.1"/>
    </source>
</evidence>
<accession>A0A2G9U6C8</accession>
<name>A0A2G9U6C8_TELCI</name>
<keyword evidence="2" id="KW-1185">Reference proteome</keyword>
<dbReference type="AlphaFoldDB" id="A0A2G9U6C8"/>
<protein>
    <recommendedName>
        <fullName evidence="3">Glycosyltransferase family 92 protein</fullName>
    </recommendedName>
</protein>
<dbReference type="PANTHER" id="PTHR31562">
    <property type="entry name" value="PROTEIN CBG18972"/>
    <property type="match status" value="1"/>
</dbReference>
<dbReference type="PANTHER" id="PTHR31562:SF8">
    <property type="entry name" value="ALPHA-1,6-MANNOSYLTRANSFERASE"/>
    <property type="match status" value="1"/>
</dbReference>
<dbReference type="OrthoDB" id="407658at2759"/>
<gene>
    <name evidence="1" type="ORF">TELCIR_12593</name>
</gene>
<evidence type="ECO:0008006" key="3">
    <source>
        <dbReference type="Google" id="ProtNLM"/>
    </source>
</evidence>